<gene>
    <name evidence="2" type="ORF">UFOPK3423_01426</name>
</gene>
<organism evidence="2">
    <name type="scientific">freshwater metagenome</name>
    <dbReference type="NCBI Taxonomy" id="449393"/>
    <lineage>
        <taxon>unclassified sequences</taxon>
        <taxon>metagenomes</taxon>
        <taxon>ecological metagenomes</taxon>
    </lineage>
</organism>
<proteinExistence type="predicted"/>
<dbReference type="AlphaFoldDB" id="A0A6J7EEZ7"/>
<reference evidence="2" key="1">
    <citation type="submission" date="2020-05" db="EMBL/GenBank/DDBJ databases">
        <authorList>
            <person name="Chiriac C."/>
            <person name="Salcher M."/>
            <person name="Ghai R."/>
            <person name="Kavagutti S V."/>
        </authorList>
    </citation>
    <scope>NUCLEOTIDE SEQUENCE</scope>
</reference>
<feature type="region of interest" description="Disordered" evidence="1">
    <location>
        <begin position="243"/>
        <end position="267"/>
    </location>
</feature>
<name>A0A6J7EEZ7_9ZZZZ</name>
<accession>A0A6J7EEZ7</accession>
<sequence>MGELPAGEGVRRKARVHECHRAREALVAQVGEEPGDLVRDQHSLVDAGARGEARCVEVLTRGQLDDAADHVELALECVAIGGRIPLRADEDLTDERTRAVRGLPDVCDVDGDVAPAEDVLTLCADRLFNEFDQRCALGLILREEAHPDAVASELRKLELADGPQELVGNLREDPRAVAGRDVGALGTAVLEVVERLQRANDDVVHRLVVELGDHRDAAGVVLIARVVQAFGRWQMCQRHDRCPRRSMSSGQRRNRAVYRAPVEADSR</sequence>
<protein>
    <submittedName>
        <fullName evidence="2">Unannotated protein</fullName>
    </submittedName>
</protein>
<evidence type="ECO:0000313" key="2">
    <source>
        <dbReference type="EMBL" id="CAB4881877.1"/>
    </source>
</evidence>
<evidence type="ECO:0000256" key="1">
    <source>
        <dbReference type="SAM" id="MobiDB-lite"/>
    </source>
</evidence>
<dbReference type="EMBL" id="CAFBLQ010000192">
    <property type="protein sequence ID" value="CAB4881877.1"/>
    <property type="molecule type" value="Genomic_DNA"/>
</dbReference>